<gene>
    <name evidence="2" type="ORF">KDB89_06220</name>
</gene>
<dbReference type="InterPro" id="IPR003738">
    <property type="entry name" value="SRAP"/>
</dbReference>
<evidence type="ECO:0000256" key="1">
    <source>
        <dbReference type="RuleBase" id="RU364100"/>
    </source>
</evidence>
<dbReference type="EC" id="3.4.-.-" evidence="1"/>
<dbReference type="PANTHER" id="PTHR13604">
    <property type="entry name" value="DC12-RELATED"/>
    <property type="match status" value="1"/>
</dbReference>
<protein>
    <recommendedName>
        <fullName evidence="1">Abasic site processing protein</fullName>
        <ecNumber evidence="1">3.4.-.-</ecNumber>
    </recommendedName>
</protein>
<keyword evidence="1" id="KW-0645">Protease</keyword>
<dbReference type="EMBL" id="CP079216">
    <property type="protein sequence ID" value="QXT64046.1"/>
    <property type="molecule type" value="Genomic_DNA"/>
</dbReference>
<accession>A0ABX8SL25</accession>
<dbReference type="PANTHER" id="PTHR13604:SF0">
    <property type="entry name" value="ABASIC SITE PROCESSING PROTEIN HMCES"/>
    <property type="match status" value="1"/>
</dbReference>
<dbReference type="RefSeq" id="WP_219083970.1">
    <property type="nucleotide sequence ID" value="NZ_CP079216.1"/>
</dbReference>
<dbReference type="Proteomes" id="UP000824504">
    <property type="component" value="Chromosome"/>
</dbReference>
<organism evidence="2 3">
    <name type="scientific">Tessaracoccus palaemonis</name>
    <dbReference type="NCBI Taxonomy" id="2829499"/>
    <lineage>
        <taxon>Bacteria</taxon>
        <taxon>Bacillati</taxon>
        <taxon>Actinomycetota</taxon>
        <taxon>Actinomycetes</taxon>
        <taxon>Propionibacteriales</taxon>
        <taxon>Propionibacteriaceae</taxon>
        <taxon>Tessaracoccus</taxon>
    </lineage>
</organism>
<dbReference type="Pfam" id="PF02586">
    <property type="entry name" value="SRAP"/>
    <property type="match status" value="1"/>
</dbReference>
<evidence type="ECO:0000313" key="2">
    <source>
        <dbReference type="EMBL" id="QXT64046.1"/>
    </source>
</evidence>
<evidence type="ECO:0000313" key="3">
    <source>
        <dbReference type="Proteomes" id="UP000824504"/>
    </source>
</evidence>
<proteinExistence type="inferred from homology"/>
<name>A0ABX8SL25_9ACTN</name>
<keyword evidence="1" id="KW-0378">Hydrolase</keyword>
<comment type="similarity">
    <text evidence="1">Belongs to the SOS response-associated peptidase family.</text>
</comment>
<keyword evidence="3" id="KW-1185">Reference proteome</keyword>
<reference evidence="2 3" key="1">
    <citation type="submission" date="2021-07" db="EMBL/GenBank/DDBJ databases">
        <title>complete genome sequencing of Tessaracoccus sp.J1M15.</title>
        <authorList>
            <person name="Bae J.-W."/>
            <person name="Kim D.-y."/>
        </authorList>
    </citation>
    <scope>NUCLEOTIDE SEQUENCE [LARGE SCALE GENOMIC DNA]</scope>
    <source>
        <strain evidence="2 3">J1M15</strain>
    </source>
</reference>
<sequence>MCGRYAASASVEEIVEEFDIDFIDDGVPAVCGPRYNIAPTDQIPAVVERARDGEVTRKLVPVRWGLVPSWAKAPTATMINARVETVTSKPSFRKAASARRCLLPALGYYEWREEQPAGGGRPVKQPWFFTRPTGPLVMAGLYEFWKGPDGWLASATVITTEATDAVGWVHDRMPMTVPADSWDDWLDPGLTDAAAAVALLTPPVDLSHRKVSRAVNRVGTDGPELIAEVA</sequence>